<name>A0A5C3PQ86_9APHY</name>
<feature type="transmembrane region" description="Helical" evidence="1">
    <location>
        <begin position="171"/>
        <end position="196"/>
    </location>
</feature>
<dbReference type="AlphaFoldDB" id="A0A5C3PQ86"/>
<protein>
    <recommendedName>
        <fullName evidence="2">DUF6534 domain-containing protein</fullName>
    </recommendedName>
</protein>
<dbReference type="Proteomes" id="UP000308197">
    <property type="component" value="Unassembled WGS sequence"/>
</dbReference>
<feature type="transmembrane region" description="Helical" evidence="1">
    <location>
        <begin position="208"/>
        <end position="235"/>
    </location>
</feature>
<feature type="transmembrane region" description="Helical" evidence="1">
    <location>
        <begin position="136"/>
        <end position="159"/>
    </location>
</feature>
<sequence length="348" mass="38506">MAVNPAAIPSEGLPRFPALDNTLGAVLIGTGISSILAGVSLHQVFRYFRRYPKDNLSCKATVSILCLLDTLHEVLIIHVCYFYLISNYFKPWSLISGVWSLRLVVPATGAISTVSHVFFARRVLILSGSKRMTLPVALITTLLVLSEIVSAVTTVYLFLDKTFTRFVDHSSWLISTSLGTRVVCDMVITGAMIYQLRTSRTGFRKTDSILDLLILFAINTGLLTSVVNLASVITAVLWPDALVYCGIYIVSSKLYSISVLTVLNSRRSRNKHSAENNKEQDTTWMEMSDRISAACRTGTNLEFNHDSVLDVPSKGTTEMSRSDVSVGEAYSPYSVDVGLRRPIRKETY</sequence>
<accession>A0A5C3PQ86</accession>
<dbReference type="PANTHER" id="PTHR40465">
    <property type="entry name" value="CHROMOSOME 1, WHOLE GENOME SHOTGUN SEQUENCE"/>
    <property type="match status" value="1"/>
</dbReference>
<keyword evidence="1" id="KW-0812">Transmembrane</keyword>
<dbReference type="EMBL" id="ML211017">
    <property type="protein sequence ID" value="TFK91571.1"/>
    <property type="molecule type" value="Genomic_DNA"/>
</dbReference>
<feature type="transmembrane region" description="Helical" evidence="1">
    <location>
        <begin position="241"/>
        <end position="263"/>
    </location>
</feature>
<dbReference type="PANTHER" id="PTHR40465:SF1">
    <property type="entry name" value="DUF6534 DOMAIN-CONTAINING PROTEIN"/>
    <property type="match status" value="1"/>
</dbReference>
<dbReference type="InterPro" id="IPR045339">
    <property type="entry name" value="DUF6534"/>
</dbReference>
<evidence type="ECO:0000256" key="1">
    <source>
        <dbReference type="SAM" id="Phobius"/>
    </source>
</evidence>
<evidence type="ECO:0000313" key="3">
    <source>
        <dbReference type="EMBL" id="TFK91571.1"/>
    </source>
</evidence>
<proteinExistence type="predicted"/>
<reference evidence="3 4" key="1">
    <citation type="journal article" date="2019" name="Nat. Ecol. Evol.">
        <title>Megaphylogeny resolves global patterns of mushroom evolution.</title>
        <authorList>
            <person name="Varga T."/>
            <person name="Krizsan K."/>
            <person name="Foldi C."/>
            <person name="Dima B."/>
            <person name="Sanchez-Garcia M."/>
            <person name="Sanchez-Ramirez S."/>
            <person name="Szollosi G.J."/>
            <person name="Szarkandi J.G."/>
            <person name="Papp V."/>
            <person name="Albert L."/>
            <person name="Andreopoulos W."/>
            <person name="Angelini C."/>
            <person name="Antonin V."/>
            <person name="Barry K.W."/>
            <person name="Bougher N.L."/>
            <person name="Buchanan P."/>
            <person name="Buyck B."/>
            <person name="Bense V."/>
            <person name="Catcheside P."/>
            <person name="Chovatia M."/>
            <person name="Cooper J."/>
            <person name="Damon W."/>
            <person name="Desjardin D."/>
            <person name="Finy P."/>
            <person name="Geml J."/>
            <person name="Haridas S."/>
            <person name="Hughes K."/>
            <person name="Justo A."/>
            <person name="Karasinski D."/>
            <person name="Kautmanova I."/>
            <person name="Kiss B."/>
            <person name="Kocsube S."/>
            <person name="Kotiranta H."/>
            <person name="LaButti K.M."/>
            <person name="Lechner B.E."/>
            <person name="Liimatainen K."/>
            <person name="Lipzen A."/>
            <person name="Lukacs Z."/>
            <person name="Mihaltcheva S."/>
            <person name="Morgado L.N."/>
            <person name="Niskanen T."/>
            <person name="Noordeloos M.E."/>
            <person name="Ohm R.A."/>
            <person name="Ortiz-Santana B."/>
            <person name="Ovrebo C."/>
            <person name="Racz N."/>
            <person name="Riley R."/>
            <person name="Savchenko A."/>
            <person name="Shiryaev A."/>
            <person name="Soop K."/>
            <person name="Spirin V."/>
            <person name="Szebenyi C."/>
            <person name="Tomsovsky M."/>
            <person name="Tulloss R.E."/>
            <person name="Uehling J."/>
            <person name="Grigoriev I.V."/>
            <person name="Vagvolgyi C."/>
            <person name="Papp T."/>
            <person name="Martin F.M."/>
            <person name="Miettinen O."/>
            <person name="Hibbett D.S."/>
            <person name="Nagy L.G."/>
        </authorList>
    </citation>
    <scope>NUCLEOTIDE SEQUENCE [LARGE SCALE GENOMIC DNA]</scope>
    <source>
        <strain evidence="3 4">HHB13444</strain>
    </source>
</reference>
<keyword evidence="4" id="KW-1185">Reference proteome</keyword>
<evidence type="ECO:0000313" key="4">
    <source>
        <dbReference type="Proteomes" id="UP000308197"/>
    </source>
</evidence>
<feature type="transmembrane region" description="Helical" evidence="1">
    <location>
        <begin position="62"/>
        <end position="84"/>
    </location>
</feature>
<evidence type="ECO:0000259" key="2">
    <source>
        <dbReference type="Pfam" id="PF20152"/>
    </source>
</evidence>
<feature type="domain" description="DUF6534" evidence="2">
    <location>
        <begin position="182"/>
        <end position="268"/>
    </location>
</feature>
<feature type="transmembrane region" description="Helical" evidence="1">
    <location>
        <begin position="104"/>
        <end position="124"/>
    </location>
</feature>
<dbReference type="InParanoid" id="A0A5C3PQ86"/>
<gene>
    <name evidence="3" type="ORF">K466DRAFT_309889</name>
</gene>
<keyword evidence="1" id="KW-1133">Transmembrane helix</keyword>
<organism evidence="3 4">
    <name type="scientific">Polyporus arcularius HHB13444</name>
    <dbReference type="NCBI Taxonomy" id="1314778"/>
    <lineage>
        <taxon>Eukaryota</taxon>
        <taxon>Fungi</taxon>
        <taxon>Dikarya</taxon>
        <taxon>Basidiomycota</taxon>
        <taxon>Agaricomycotina</taxon>
        <taxon>Agaricomycetes</taxon>
        <taxon>Polyporales</taxon>
        <taxon>Polyporaceae</taxon>
        <taxon>Polyporus</taxon>
    </lineage>
</organism>
<dbReference type="Pfam" id="PF20152">
    <property type="entry name" value="DUF6534"/>
    <property type="match status" value="1"/>
</dbReference>
<feature type="transmembrane region" description="Helical" evidence="1">
    <location>
        <begin position="22"/>
        <end position="41"/>
    </location>
</feature>
<keyword evidence="1" id="KW-0472">Membrane</keyword>